<proteinExistence type="predicted"/>
<dbReference type="AlphaFoldDB" id="A0ABD3GSA5"/>
<protein>
    <submittedName>
        <fullName evidence="1">Uncharacterized protein</fullName>
    </submittedName>
</protein>
<comment type="caution">
    <text evidence="1">The sequence shown here is derived from an EMBL/GenBank/DDBJ whole genome shotgun (WGS) entry which is preliminary data.</text>
</comment>
<gene>
    <name evidence="1" type="ORF">R1sor_024407</name>
</gene>
<dbReference type="EMBL" id="JBJQOH010000007">
    <property type="protein sequence ID" value="KAL3681451.1"/>
    <property type="molecule type" value="Genomic_DNA"/>
</dbReference>
<organism evidence="1 2">
    <name type="scientific">Riccia sorocarpa</name>
    <dbReference type="NCBI Taxonomy" id="122646"/>
    <lineage>
        <taxon>Eukaryota</taxon>
        <taxon>Viridiplantae</taxon>
        <taxon>Streptophyta</taxon>
        <taxon>Embryophyta</taxon>
        <taxon>Marchantiophyta</taxon>
        <taxon>Marchantiopsida</taxon>
        <taxon>Marchantiidae</taxon>
        <taxon>Marchantiales</taxon>
        <taxon>Ricciaceae</taxon>
        <taxon>Riccia</taxon>
    </lineage>
</organism>
<accession>A0ABD3GSA5</accession>
<dbReference type="Proteomes" id="UP001633002">
    <property type="component" value="Unassembled WGS sequence"/>
</dbReference>
<evidence type="ECO:0000313" key="1">
    <source>
        <dbReference type="EMBL" id="KAL3681451.1"/>
    </source>
</evidence>
<reference evidence="1 2" key="1">
    <citation type="submission" date="2024-09" db="EMBL/GenBank/DDBJ databases">
        <title>Chromosome-scale assembly of Riccia sorocarpa.</title>
        <authorList>
            <person name="Paukszto L."/>
        </authorList>
    </citation>
    <scope>NUCLEOTIDE SEQUENCE [LARGE SCALE GENOMIC DNA]</scope>
    <source>
        <strain evidence="1">LP-2024</strain>
        <tissue evidence="1">Aerial parts of the thallus</tissue>
    </source>
</reference>
<sequence>MMKLSLDTAAEMLKDKRMLANDDDVSHISFRILRGAVDKDFETMTDMRRDRRIIQIAPLQGANMFGKSGYEMLLQIGYGVSDIECYLKHGWHFRMVIFELTRSPAKRATWGNVMEALYKAYSLEVENLKDHEKLANAMSKVSFEDFERLRTADWEQNLERLPHPSVDVSGNELHSLFKGDGYTWTADGKQGVEEFVMQNVPLSALDSYRLFDLQVTVP</sequence>
<evidence type="ECO:0000313" key="2">
    <source>
        <dbReference type="Proteomes" id="UP001633002"/>
    </source>
</evidence>
<keyword evidence="2" id="KW-1185">Reference proteome</keyword>
<name>A0ABD3GSA5_9MARC</name>